<dbReference type="CDD" id="cd05253">
    <property type="entry name" value="UDP_GE_SDE_e"/>
    <property type="match status" value="1"/>
</dbReference>
<dbReference type="Pfam" id="PF01370">
    <property type="entry name" value="Epimerase"/>
    <property type="match status" value="1"/>
</dbReference>
<comment type="caution">
    <text evidence="3">The sequence shown here is derived from an EMBL/GenBank/DDBJ whole genome shotgun (WGS) entry which is preliminary data.</text>
</comment>
<keyword evidence="1" id="KW-0520">NAD</keyword>
<evidence type="ECO:0000259" key="2">
    <source>
        <dbReference type="Pfam" id="PF01370"/>
    </source>
</evidence>
<dbReference type="AlphaFoldDB" id="A0A8J3AQ08"/>
<accession>A0A8J3AQ08</accession>
<dbReference type="InterPro" id="IPR001509">
    <property type="entry name" value="Epimerase_deHydtase"/>
</dbReference>
<proteinExistence type="predicted"/>
<dbReference type="Gene3D" id="3.40.50.720">
    <property type="entry name" value="NAD(P)-binding Rossmann-like Domain"/>
    <property type="match status" value="1"/>
</dbReference>
<evidence type="ECO:0000256" key="1">
    <source>
        <dbReference type="ARBA" id="ARBA00023027"/>
    </source>
</evidence>
<dbReference type="RefSeq" id="WP_167374467.1">
    <property type="nucleotide sequence ID" value="NZ_BMHB01000001.1"/>
</dbReference>
<evidence type="ECO:0000313" key="3">
    <source>
        <dbReference type="EMBL" id="GGI14807.1"/>
    </source>
</evidence>
<feature type="domain" description="NAD-dependent epimerase/dehydratase" evidence="2">
    <location>
        <begin position="22"/>
        <end position="269"/>
    </location>
</feature>
<reference evidence="4" key="1">
    <citation type="journal article" date="2019" name="Int. J. Syst. Evol. Microbiol.">
        <title>The Global Catalogue of Microorganisms (GCM) 10K type strain sequencing project: providing services to taxonomists for standard genome sequencing and annotation.</title>
        <authorList>
            <consortium name="The Broad Institute Genomics Platform"/>
            <consortium name="The Broad Institute Genome Sequencing Center for Infectious Disease"/>
            <person name="Wu L."/>
            <person name="Ma J."/>
        </authorList>
    </citation>
    <scope>NUCLEOTIDE SEQUENCE [LARGE SCALE GENOMIC DNA]</scope>
    <source>
        <strain evidence="4">CGMCC 1.14993</strain>
    </source>
</reference>
<evidence type="ECO:0000313" key="4">
    <source>
        <dbReference type="Proteomes" id="UP000626244"/>
    </source>
</evidence>
<dbReference type="SUPFAM" id="SSF51735">
    <property type="entry name" value="NAD(P)-binding Rossmann-fold domains"/>
    <property type="match status" value="1"/>
</dbReference>
<gene>
    <name evidence="3" type="ORF">GCM10007380_24800</name>
</gene>
<dbReference type="PRINTS" id="PR01713">
    <property type="entry name" value="NUCEPIMERASE"/>
</dbReference>
<dbReference type="Proteomes" id="UP000626244">
    <property type="component" value="Unassembled WGS sequence"/>
</dbReference>
<sequence>MICYRLLGKEVIQIIQNTNRLIFITGCAGFIGFHLSRRLLEEGCQVIGIDNINDYYDVTLKYDRLNMLKKYQKFHFVKGSIDNKELVESLFEQYQFEIVINLAAQAGIRYSIENPESYIQSNLVGFANILECCKHHKISHLIYASSSSVYGNNKHIPSSIYDRVDHPISLYAATKKANELMAYTYSHTFKLPTTGLRFFTVYGPWGRPDMALFKFSNAIINQQPIEVYNYGNMKRDFTYIDDVVESVMRIINNGPPKESDSYYKIYNIGNHKPVKLDYFIQLIEVQLGKKAILKLLPMNPGEVLETYADIEQLVNDIKYRPQTSIEEGLIKFTDWFKDYKNIKT</sequence>
<name>A0A8J3AQ08_9BACI</name>
<dbReference type="PANTHER" id="PTHR43574">
    <property type="entry name" value="EPIMERASE-RELATED"/>
    <property type="match status" value="1"/>
</dbReference>
<keyword evidence="4" id="KW-1185">Reference proteome</keyword>
<protein>
    <submittedName>
        <fullName evidence="3">NAD-dependent epimerase</fullName>
    </submittedName>
</protein>
<dbReference type="EMBL" id="BMHB01000001">
    <property type="protein sequence ID" value="GGI14807.1"/>
    <property type="molecule type" value="Genomic_DNA"/>
</dbReference>
<dbReference type="Gene3D" id="3.90.25.10">
    <property type="entry name" value="UDP-galactose 4-epimerase, domain 1"/>
    <property type="match status" value="1"/>
</dbReference>
<dbReference type="InterPro" id="IPR036291">
    <property type="entry name" value="NAD(P)-bd_dom_sf"/>
</dbReference>
<organism evidence="3 4">
    <name type="scientific">Gottfriedia solisilvae</name>
    <dbReference type="NCBI Taxonomy" id="1516104"/>
    <lineage>
        <taxon>Bacteria</taxon>
        <taxon>Bacillati</taxon>
        <taxon>Bacillota</taxon>
        <taxon>Bacilli</taxon>
        <taxon>Bacillales</taxon>
        <taxon>Bacillaceae</taxon>
        <taxon>Gottfriedia</taxon>
    </lineage>
</organism>